<feature type="region of interest" description="Disordered" evidence="1">
    <location>
        <begin position="245"/>
        <end position="275"/>
    </location>
</feature>
<feature type="compositionally biased region" description="Polar residues" evidence="1">
    <location>
        <begin position="73"/>
        <end position="93"/>
    </location>
</feature>
<reference evidence="3" key="1">
    <citation type="submission" date="2015-11" db="EMBL/GenBank/DDBJ databases">
        <authorList>
            <person name="Seth-Smith H.M.B."/>
        </authorList>
    </citation>
    <scope>NUCLEOTIDE SEQUENCE [LARGE SCALE GENOMIC DNA]</scope>
    <source>
        <strain evidence="3">2013Ark11</strain>
    </source>
</reference>
<dbReference type="RefSeq" id="WP_092343236.1">
    <property type="nucleotide sequence ID" value="NZ_FLSL01000081.1"/>
</dbReference>
<dbReference type="OrthoDB" id="9866327at2"/>
<dbReference type="AlphaFoldDB" id="A0A0S4M3V2"/>
<dbReference type="Proteomes" id="UP000198651">
    <property type="component" value="Chromosome I"/>
</dbReference>
<evidence type="ECO:0000313" key="2">
    <source>
        <dbReference type="EMBL" id="CUT17644.1"/>
    </source>
</evidence>
<dbReference type="EMBL" id="LN906597">
    <property type="protein sequence ID" value="CUT17644.1"/>
    <property type="molecule type" value="Genomic_DNA"/>
</dbReference>
<accession>A0A0S4M3V2</accession>
<gene>
    <name evidence="2" type="ORF">Ark11_0821</name>
</gene>
<evidence type="ECO:0000313" key="3">
    <source>
        <dbReference type="Proteomes" id="UP000198651"/>
    </source>
</evidence>
<proteinExistence type="predicted"/>
<protein>
    <submittedName>
        <fullName evidence="2">Uncharacterized protein</fullName>
    </submittedName>
</protein>
<organism evidence="2 3">
    <name type="scientific">Candidatus Ichthyocystis hellenicum</name>
    <dbReference type="NCBI Taxonomy" id="1561003"/>
    <lineage>
        <taxon>Bacteria</taxon>
        <taxon>Pseudomonadati</taxon>
        <taxon>Pseudomonadota</taxon>
        <taxon>Betaproteobacteria</taxon>
        <taxon>Burkholderiales</taxon>
        <taxon>Candidatus Ichthyocystis</taxon>
    </lineage>
</organism>
<sequence>MIHNKAFEPMTNDANVLDLTDQQARNYGSGNIIVQTNPIPSSKTDQCNDSVADLIGESYKLLYDYHCDDTLSAQPTPSSSNEKGFDTTANGDNSPLLKLPTQSRTPKEMLQSICNETPCKKMRISYRENNLCTGTVPMITDGTTYDKDNEPSSSSCIKLLKYSDSVESSKVSDLSKINTPHLRDCLHMRTNITKELTSTKNGTQPSTASSKLSGDKYENLEKYLEECLKNRLEKSKVGIGLSTFFKGEKRPSSKPPSLQNKKLESMRSSPVDDPNSDTIPIIEPIRLFMRCINKTLKKLSVEIPLYTHSSNSCSYGETLQKLRNYVQNRYSTSASQMSHCLLSVMDDAIYSTLRSSGKLFLLPLLLTNNDPSYSMLIDKNLMKAVRNKINAKSKACINSSKFEFDDCNLPSCYNINVENVATNEIISSAKNMAKFMTNPDFIGKLLLRNCLGMVMSFNSCREITRLTELSLLNVEKFVYSLPETKALVCYVREQKSYMNESTKSASSYKYEDRSEFLARQWSIIDRIVATATEEVKNFVNPISNCSINSLWKYLLTEGLLLPEGNDFVRSFMDEDKDKVLSALKEHLLMASENHIKKTVSQVRQNAFEEPTQRVDQPLLYQ</sequence>
<keyword evidence="3" id="KW-1185">Reference proteome</keyword>
<evidence type="ECO:0000256" key="1">
    <source>
        <dbReference type="SAM" id="MobiDB-lite"/>
    </source>
</evidence>
<feature type="region of interest" description="Disordered" evidence="1">
    <location>
        <begin position="73"/>
        <end position="104"/>
    </location>
</feature>
<name>A0A0S4M3V2_9BURK</name>